<sequence>MSWSEKFFDEGSCSAAHPWIDRAIDRFFSNAESRSTSGLGLREVIDELRARSWSNHRPGKLEVTLRWSSAESPWSVSGRTVNRPNQPYKPAHMLTLLKRAVRRHGPEIARELGSPGALTLFLQTEDYPNLLPMHAGGRATVMRKWALPVFSMCATADATDVPAPDFTWVQYAESGRREPWDTARRQIAAAAAWHSPWRERRRALVWRGAMRAGGHAGGPRERAIQRLRRVAPLLAANGVELDVQSVDRFGGGRADRNLTISREELCGAAYLLHLRGTTYSASLRYQLLCGSPVAALLGDETGECAEWFHPALADGRHFVKLPPDVRGQAAALLNLTSQLPAALSRAARIGAAGQHFVQEGLSDDVVDCYWARALVRYGRRAASLSRGDTEPEAVRSLPSEEAEPERVRECWWPCHERAGPCHFCGSRQACCRAGFDQQTADCGFGKLGAGLSSRSFPFACSSFDVWPICNTTCGQFAGIHVLQYRACGAVLI</sequence>
<accession>A0A0D3K5V7</accession>
<dbReference type="KEGG" id="ehx:EMIHUDRAFT_203278"/>
<reference evidence="2" key="2">
    <citation type="submission" date="2024-10" db="UniProtKB">
        <authorList>
            <consortium name="EnsemblProtists"/>
        </authorList>
    </citation>
    <scope>IDENTIFICATION</scope>
</reference>
<proteinExistence type="predicted"/>
<evidence type="ECO:0000313" key="2">
    <source>
        <dbReference type="EnsemblProtists" id="EOD31142"/>
    </source>
</evidence>
<protein>
    <recommendedName>
        <fullName evidence="1">Glycosyl transferase CAP10 domain-containing protein</fullName>
    </recommendedName>
</protein>
<dbReference type="EnsemblProtists" id="EOD31142">
    <property type="protein sequence ID" value="EOD31142"/>
    <property type="gene ID" value="EMIHUDRAFT_203278"/>
</dbReference>
<keyword evidence="3" id="KW-1185">Reference proteome</keyword>
<dbReference type="SMART" id="SM00672">
    <property type="entry name" value="CAP10"/>
    <property type="match status" value="1"/>
</dbReference>
<dbReference type="HOGENOM" id="CLU_049680_0_0_1"/>
<organism evidence="2 3">
    <name type="scientific">Emiliania huxleyi (strain CCMP1516)</name>
    <dbReference type="NCBI Taxonomy" id="280463"/>
    <lineage>
        <taxon>Eukaryota</taxon>
        <taxon>Haptista</taxon>
        <taxon>Haptophyta</taxon>
        <taxon>Prymnesiophyceae</taxon>
        <taxon>Isochrysidales</taxon>
        <taxon>Noelaerhabdaceae</taxon>
        <taxon>Emiliania</taxon>
    </lineage>
</organism>
<feature type="domain" description="Glycosyl transferase CAP10" evidence="1">
    <location>
        <begin position="118"/>
        <end position="384"/>
    </location>
</feature>
<dbReference type="RefSeq" id="XP_005783571.1">
    <property type="nucleotide sequence ID" value="XM_005783514.1"/>
</dbReference>
<dbReference type="Pfam" id="PF05686">
    <property type="entry name" value="Glyco_transf_90"/>
    <property type="match status" value="1"/>
</dbReference>
<evidence type="ECO:0000313" key="3">
    <source>
        <dbReference type="Proteomes" id="UP000013827"/>
    </source>
</evidence>
<dbReference type="eggNOG" id="KOG2458">
    <property type="taxonomic scope" value="Eukaryota"/>
</dbReference>
<name>A0A0D3K5V7_EMIH1</name>
<dbReference type="GeneID" id="17276415"/>
<dbReference type="AlphaFoldDB" id="A0A0D3K5V7"/>
<dbReference type="InterPro" id="IPR006598">
    <property type="entry name" value="CAP10"/>
</dbReference>
<dbReference type="Proteomes" id="UP000013827">
    <property type="component" value="Unassembled WGS sequence"/>
</dbReference>
<reference evidence="3" key="1">
    <citation type="journal article" date="2013" name="Nature">
        <title>Pan genome of the phytoplankton Emiliania underpins its global distribution.</title>
        <authorList>
            <person name="Read B.A."/>
            <person name="Kegel J."/>
            <person name="Klute M.J."/>
            <person name="Kuo A."/>
            <person name="Lefebvre S.C."/>
            <person name="Maumus F."/>
            <person name="Mayer C."/>
            <person name="Miller J."/>
            <person name="Monier A."/>
            <person name="Salamov A."/>
            <person name="Young J."/>
            <person name="Aguilar M."/>
            <person name="Claverie J.M."/>
            <person name="Frickenhaus S."/>
            <person name="Gonzalez K."/>
            <person name="Herman E.K."/>
            <person name="Lin Y.C."/>
            <person name="Napier J."/>
            <person name="Ogata H."/>
            <person name="Sarno A.F."/>
            <person name="Shmutz J."/>
            <person name="Schroeder D."/>
            <person name="de Vargas C."/>
            <person name="Verret F."/>
            <person name="von Dassow P."/>
            <person name="Valentin K."/>
            <person name="Van de Peer Y."/>
            <person name="Wheeler G."/>
            <person name="Dacks J.B."/>
            <person name="Delwiche C.F."/>
            <person name="Dyhrman S.T."/>
            <person name="Glockner G."/>
            <person name="John U."/>
            <person name="Richards T."/>
            <person name="Worden A.Z."/>
            <person name="Zhang X."/>
            <person name="Grigoriev I.V."/>
            <person name="Allen A.E."/>
            <person name="Bidle K."/>
            <person name="Borodovsky M."/>
            <person name="Bowler C."/>
            <person name="Brownlee C."/>
            <person name="Cock J.M."/>
            <person name="Elias M."/>
            <person name="Gladyshev V.N."/>
            <person name="Groth M."/>
            <person name="Guda C."/>
            <person name="Hadaegh A."/>
            <person name="Iglesias-Rodriguez M.D."/>
            <person name="Jenkins J."/>
            <person name="Jones B.M."/>
            <person name="Lawson T."/>
            <person name="Leese F."/>
            <person name="Lindquist E."/>
            <person name="Lobanov A."/>
            <person name="Lomsadze A."/>
            <person name="Malik S.B."/>
            <person name="Marsh M.E."/>
            <person name="Mackinder L."/>
            <person name="Mock T."/>
            <person name="Mueller-Roeber B."/>
            <person name="Pagarete A."/>
            <person name="Parker M."/>
            <person name="Probert I."/>
            <person name="Quesneville H."/>
            <person name="Raines C."/>
            <person name="Rensing S.A."/>
            <person name="Riano-Pachon D.M."/>
            <person name="Richier S."/>
            <person name="Rokitta S."/>
            <person name="Shiraiwa Y."/>
            <person name="Soanes D.M."/>
            <person name="van der Giezen M."/>
            <person name="Wahlund T.M."/>
            <person name="Williams B."/>
            <person name="Wilson W."/>
            <person name="Wolfe G."/>
            <person name="Wurch L.L."/>
        </authorList>
    </citation>
    <scope>NUCLEOTIDE SEQUENCE</scope>
</reference>
<dbReference type="InterPro" id="IPR051091">
    <property type="entry name" value="O-Glucosyltr/Glycosyltrsf_90"/>
</dbReference>
<dbReference type="PaxDb" id="2903-EOD31142"/>
<dbReference type="PANTHER" id="PTHR12203">
    <property type="entry name" value="KDEL LYS-ASP-GLU-LEU CONTAINING - RELATED"/>
    <property type="match status" value="1"/>
</dbReference>
<evidence type="ECO:0000259" key="1">
    <source>
        <dbReference type="SMART" id="SM00672"/>
    </source>
</evidence>